<dbReference type="GO" id="GO:0007032">
    <property type="term" value="P:endosome organization"/>
    <property type="evidence" value="ECO:0007669"/>
    <property type="project" value="InterPro"/>
</dbReference>
<proteinExistence type="predicted"/>
<dbReference type="GO" id="GO:0010008">
    <property type="term" value="C:endosome membrane"/>
    <property type="evidence" value="ECO:0007669"/>
    <property type="project" value="TreeGrafter"/>
</dbReference>
<sequence>MTSMKNQPTLMHESAHALKCLMRRNNGSLAAQMLSTGMVDYLLEVLRGDLPGVSNSPAARAEIVDALKSACLDLQVGEKISEILNRSPVWAQYRDQRHDLFLPATRTQAITGKLFSIVLIGTSTGVAGYLTEGMFSPPPLHSQPPPIERTG</sequence>
<gene>
    <name evidence="1" type="ORF">SVUK_LOCUS8083</name>
</gene>
<organism evidence="1 2">
    <name type="scientific">Strongylus vulgaris</name>
    <name type="common">Blood worm</name>
    <dbReference type="NCBI Taxonomy" id="40348"/>
    <lineage>
        <taxon>Eukaryota</taxon>
        <taxon>Metazoa</taxon>
        <taxon>Ecdysozoa</taxon>
        <taxon>Nematoda</taxon>
        <taxon>Chromadorea</taxon>
        <taxon>Rhabditida</taxon>
        <taxon>Rhabditina</taxon>
        <taxon>Rhabditomorpha</taxon>
        <taxon>Strongyloidea</taxon>
        <taxon>Strongylidae</taxon>
        <taxon>Strongylus</taxon>
    </lineage>
</organism>
<protein>
    <submittedName>
        <fullName evidence="1">Uncharacterized protein</fullName>
    </submittedName>
</protein>
<dbReference type="OrthoDB" id="69656at2759"/>
<evidence type="ECO:0000313" key="1">
    <source>
        <dbReference type="EMBL" id="VDM73085.1"/>
    </source>
</evidence>
<dbReference type="AlphaFoldDB" id="A0A3P7KRE1"/>
<dbReference type="GO" id="GO:0006898">
    <property type="term" value="P:receptor-mediated endocytosis"/>
    <property type="evidence" value="ECO:0007669"/>
    <property type="project" value="TreeGrafter"/>
</dbReference>
<name>A0A3P7KRE1_STRVU</name>
<dbReference type="InterPro" id="IPR044978">
    <property type="entry name" value="GRV2/DNAJC13"/>
</dbReference>
<dbReference type="PANTHER" id="PTHR36983:SF2">
    <property type="entry name" value="DNAJ HOMOLOG SUBFAMILY C MEMBER 13"/>
    <property type="match status" value="1"/>
</dbReference>
<evidence type="ECO:0000313" key="2">
    <source>
        <dbReference type="Proteomes" id="UP000270094"/>
    </source>
</evidence>
<dbReference type="PANTHER" id="PTHR36983">
    <property type="entry name" value="DNAJ HOMOLOG SUBFAMILY C MEMBER 13"/>
    <property type="match status" value="1"/>
</dbReference>
<dbReference type="EMBL" id="UYYB01028827">
    <property type="protein sequence ID" value="VDM73085.1"/>
    <property type="molecule type" value="Genomic_DNA"/>
</dbReference>
<keyword evidence="2" id="KW-1185">Reference proteome</keyword>
<dbReference type="Proteomes" id="UP000270094">
    <property type="component" value="Unassembled WGS sequence"/>
</dbReference>
<dbReference type="GO" id="GO:2000641">
    <property type="term" value="P:regulation of early endosome to late endosome transport"/>
    <property type="evidence" value="ECO:0007669"/>
    <property type="project" value="InterPro"/>
</dbReference>
<accession>A0A3P7KRE1</accession>
<reference evidence="1 2" key="1">
    <citation type="submission" date="2018-11" db="EMBL/GenBank/DDBJ databases">
        <authorList>
            <consortium name="Pathogen Informatics"/>
        </authorList>
    </citation>
    <scope>NUCLEOTIDE SEQUENCE [LARGE SCALE GENOMIC DNA]</scope>
</reference>